<dbReference type="EC" id="2.7.11.1" evidence="1"/>
<protein>
    <recommendedName>
        <fullName evidence="1">non-specific serine/threonine protein kinase</fullName>
        <ecNumber evidence="1">2.7.11.1</ecNumber>
    </recommendedName>
</protein>
<keyword evidence="6" id="KW-0067">ATP-binding</keyword>
<comment type="catalytic activity">
    <reaction evidence="8">
        <text>L-seryl-[protein] + ATP = O-phospho-L-seryl-[protein] + ADP + H(+)</text>
        <dbReference type="Rhea" id="RHEA:17989"/>
        <dbReference type="Rhea" id="RHEA-COMP:9863"/>
        <dbReference type="Rhea" id="RHEA-COMP:11604"/>
        <dbReference type="ChEBI" id="CHEBI:15378"/>
        <dbReference type="ChEBI" id="CHEBI:29999"/>
        <dbReference type="ChEBI" id="CHEBI:30616"/>
        <dbReference type="ChEBI" id="CHEBI:83421"/>
        <dbReference type="ChEBI" id="CHEBI:456216"/>
        <dbReference type="EC" id="2.7.11.1"/>
    </reaction>
</comment>
<keyword evidence="12" id="KW-1185">Reference proteome</keyword>
<feature type="compositionally biased region" description="Polar residues" evidence="9">
    <location>
        <begin position="235"/>
        <end position="260"/>
    </location>
</feature>
<dbReference type="PANTHER" id="PTHR44899:SF3">
    <property type="entry name" value="SERINE_THREONINE-PROTEIN KINASE NEK1"/>
    <property type="match status" value="1"/>
</dbReference>
<sequence>MNNYKLQKVLFKKVNKGVIVEEHLLVRSLIDKQCYVLKRTDISKINAERLKEIENHLKQLINLNHPSLTKIKEYFIESQYLVQVLEYCGEQILNERLNKQVSVNLVCQYLLQLLFALNYLEMQQINVSLDLDTIFLNSFGSLRIQFDLLSHKNWKEEVKYLQQVLKKTNLDWESQKSHELSQILKSLMQPNPPSVQQMINHPYLLKAMFDFCKQQDLEAQAQQNQEKLIKEQTNNKRVGRASTSVNQNRQKITQQSPVQRKNSKDRPQTNQQHKKKPEQQQIKQQPNKNQIPPRPLRQRNNSQDTVTSESILNQDLLMTKGKEELQELLKLYKDQLKESSKQYNPWLNMSEIKEITEYDTTTNLNQQQS</sequence>
<reference evidence="11" key="1">
    <citation type="submission" date="2021-01" db="EMBL/GenBank/DDBJ databases">
        <authorList>
            <consortium name="Genoscope - CEA"/>
            <person name="William W."/>
        </authorList>
    </citation>
    <scope>NUCLEOTIDE SEQUENCE</scope>
</reference>
<comment type="catalytic activity">
    <reaction evidence="7">
        <text>L-threonyl-[protein] + ATP = O-phospho-L-threonyl-[protein] + ADP + H(+)</text>
        <dbReference type="Rhea" id="RHEA:46608"/>
        <dbReference type="Rhea" id="RHEA-COMP:11060"/>
        <dbReference type="Rhea" id="RHEA-COMP:11605"/>
        <dbReference type="ChEBI" id="CHEBI:15378"/>
        <dbReference type="ChEBI" id="CHEBI:30013"/>
        <dbReference type="ChEBI" id="CHEBI:30616"/>
        <dbReference type="ChEBI" id="CHEBI:61977"/>
        <dbReference type="ChEBI" id="CHEBI:456216"/>
        <dbReference type="EC" id="2.7.11.1"/>
    </reaction>
</comment>
<feature type="region of interest" description="Disordered" evidence="9">
    <location>
        <begin position="229"/>
        <end position="309"/>
    </location>
</feature>
<dbReference type="InterPro" id="IPR051131">
    <property type="entry name" value="NEK_Ser/Thr_kinase_NIMA"/>
</dbReference>
<evidence type="ECO:0000256" key="1">
    <source>
        <dbReference type="ARBA" id="ARBA00012513"/>
    </source>
</evidence>
<dbReference type="OMA" id="QTNQQHK"/>
<dbReference type="SMART" id="SM00220">
    <property type="entry name" value="S_TKc"/>
    <property type="match status" value="1"/>
</dbReference>
<dbReference type="PANTHER" id="PTHR44899">
    <property type="entry name" value="CAMK FAMILY PROTEIN KINASE"/>
    <property type="match status" value="1"/>
</dbReference>
<evidence type="ECO:0000256" key="2">
    <source>
        <dbReference type="ARBA" id="ARBA00022527"/>
    </source>
</evidence>
<accession>A0A8S1LIW4</accession>
<evidence type="ECO:0000256" key="8">
    <source>
        <dbReference type="ARBA" id="ARBA00048679"/>
    </source>
</evidence>
<feature type="compositionally biased region" description="Low complexity" evidence="9">
    <location>
        <begin position="279"/>
        <end position="291"/>
    </location>
</feature>
<comment type="caution">
    <text evidence="11">The sequence shown here is derived from an EMBL/GenBank/DDBJ whole genome shotgun (WGS) entry which is preliminary data.</text>
</comment>
<keyword evidence="2" id="KW-0723">Serine/threonine-protein kinase</keyword>
<evidence type="ECO:0000256" key="7">
    <source>
        <dbReference type="ARBA" id="ARBA00047899"/>
    </source>
</evidence>
<dbReference type="Proteomes" id="UP000688137">
    <property type="component" value="Unassembled WGS sequence"/>
</dbReference>
<dbReference type="EMBL" id="CAJJDM010000035">
    <property type="protein sequence ID" value="CAD8064666.1"/>
    <property type="molecule type" value="Genomic_DNA"/>
</dbReference>
<evidence type="ECO:0000256" key="5">
    <source>
        <dbReference type="ARBA" id="ARBA00022777"/>
    </source>
</evidence>
<evidence type="ECO:0000256" key="4">
    <source>
        <dbReference type="ARBA" id="ARBA00022741"/>
    </source>
</evidence>
<name>A0A8S1LIW4_PARPR</name>
<evidence type="ECO:0000313" key="12">
    <source>
        <dbReference type="Proteomes" id="UP000688137"/>
    </source>
</evidence>
<feature type="domain" description="Protein kinase" evidence="10">
    <location>
        <begin position="4"/>
        <end position="204"/>
    </location>
</feature>
<keyword evidence="4" id="KW-0547">Nucleotide-binding</keyword>
<organism evidence="11 12">
    <name type="scientific">Paramecium primaurelia</name>
    <dbReference type="NCBI Taxonomy" id="5886"/>
    <lineage>
        <taxon>Eukaryota</taxon>
        <taxon>Sar</taxon>
        <taxon>Alveolata</taxon>
        <taxon>Ciliophora</taxon>
        <taxon>Intramacronucleata</taxon>
        <taxon>Oligohymenophorea</taxon>
        <taxon>Peniculida</taxon>
        <taxon>Parameciidae</taxon>
        <taxon>Paramecium</taxon>
    </lineage>
</organism>
<proteinExistence type="predicted"/>
<evidence type="ECO:0000256" key="9">
    <source>
        <dbReference type="SAM" id="MobiDB-lite"/>
    </source>
</evidence>
<evidence type="ECO:0000256" key="6">
    <source>
        <dbReference type="ARBA" id="ARBA00022840"/>
    </source>
</evidence>
<evidence type="ECO:0000259" key="10">
    <source>
        <dbReference type="SMART" id="SM00220"/>
    </source>
</evidence>
<evidence type="ECO:0000313" key="11">
    <source>
        <dbReference type="EMBL" id="CAD8064666.1"/>
    </source>
</evidence>
<keyword evidence="5" id="KW-0418">Kinase</keyword>
<keyword evidence="3" id="KW-0808">Transferase</keyword>
<dbReference type="GO" id="GO:0004674">
    <property type="term" value="F:protein serine/threonine kinase activity"/>
    <property type="evidence" value="ECO:0007669"/>
    <property type="project" value="UniProtKB-KW"/>
</dbReference>
<gene>
    <name evidence="11" type="ORF">PPRIM_AZ9-3.1.T0360240</name>
</gene>
<feature type="compositionally biased region" description="Polar residues" evidence="9">
    <location>
        <begin position="298"/>
        <end position="309"/>
    </location>
</feature>
<dbReference type="AlphaFoldDB" id="A0A8S1LIW4"/>
<evidence type="ECO:0000256" key="3">
    <source>
        <dbReference type="ARBA" id="ARBA00022679"/>
    </source>
</evidence>
<dbReference type="GO" id="GO:0005524">
    <property type="term" value="F:ATP binding"/>
    <property type="evidence" value="ECO:0007669"/>
    <property type="project" value="UniProtKB-KW"/>
</dbReference>
<dbReference type="InterPro" id="IPR000719">
    <property type="entry name" value="Prot_kinase_dom"/>
</dbReference>